<evidence type="ECO:0000256" key="1">
    <source>
        <dbReference type="SAM" id="MobiDB-lite"/>
    </source>
</evidence>
<protein>
    <submittedName>
        <fullName evidence="2">Uncharacterized protein</fullName>
    </submittedName>
</protein>
<keyword evidence="3" id="KW-1185">Reference proteome</keyword>
<proteinExistence type="predicted"/>
<evidence type="ECO:0000313" key="2">
    <source>
        <dbReference type="EMBL" id="MFB9075575.1"/>
    </source>
</evidence>
<sequence>MGSRRAGRGGGRGGRTDGEIASGGAHGQETPQSGGTRADGPGPDAPGAQQPGGQRPPAHPGRRPRHGGPDRTRQCGGAHGDGLR</sequence>
<evidence type="ECO:0000313" key="3">
    <source>
        <dbReference type="Proteomes" id="UP001589575"/>
    </source>
</evidence>
<dbReference type="EMBL" id="JBHMFI010000023">
    <property type="protein sequence ID" value="MFB9075575.1"/>
    <property type="molecule type" value="Genomic_DNA"/>
</dbReference>
<reference evidence="2 3" key="1">
    <citation type="submission" date="2024-09" db="EMBL/GenBank/DDBJ databases">
        <authorList>
            <person name="Sun Q."/>
            <person name="Mori K."/>
        </authorList>
    </citation>
    <scope>NUCLEOTIDE SEQUENCE [LARGE SCALE GENOMIC DNA]</scope>
    <source>
        <strain evidence="2 3">CCM 7609</strain>
    </source>
</reference>
<name>A0ABV5G9E0_9MICC</name>
<feature type="compositionally biased region" description="Low complexity" evidence="1">
    <location>
        <begin position="34"/>
        <end position="56"/>
    </location>
</feature>
<organism evidence="2 3">
    <name type="scientific">Citricoccus parietis</name>
    <dbReference type="NCBI Taxonomy" id="592307"/>
    <lineage>
        <taxon>Bacteria</taxon>
        <taxon>Bacillati</taxon>
        <taxon>Actinomycetota</taxon>
        <taxon>Actinomycetes</taxon>
        <taxon>Micrococcales</taxon>
        <taxon>Micrococcaceae</taxon>
        <taxon>Citricoccus</taxon>
    </lineage>
</organism>
<accession>A0ABV5G9E0</accession>
<gene>
    <name evidence="2" type="ORF">ACFFX0_32185</name>
</gene>
<dbReference type="Proteomes" id="UP001589575">
    <property type="component" value="Unassembled WGS sequence"/>
</dbReference>
<comment type="caution">
    <text evidence="2">The sequence shown here is derived from an EMBL/GenBank/DDBJ whole genome shotgun (WGS) entry which is preliminary data.</text>
</comment>
<feature type="region of interest" description="Disordered" evidence="1">
    <location>
        <begin position="1"/>
        <end position="84"/>
    </location>
</feature>